<dbReference type="EMBL" id="BARV01032146">
    <property type="protein sequence ID" value="GAI32643.1"/>
    <property type="molecule type" value="Genomic_DNA"/>
</dbReference>
<protein>
    <submittedName>
        <fullName evidence="2">Uncharacterized protein</fullName>
    </submittedName>
</protein>
<reference evidence="2" key="1">
    <citation type="journal article" date="2014" name="Front. Microbiol.">
        <title>High frequency of phylogenetically diverse reductive dehalogenase-homologous genes in deep subseafloor sedimentary metagenomes.</title>
        <authorList>
            <person name="Kawai M."/>
            <person name="Futagami T."/>
            <person name="Toyoda A."/>
            <person name="Takaki Y."/>
            <person name="Nishi S."/>
            <person name="Hori S."/>
            <person name="Arai W."/>
            <person name="Tsubouchi T."/>
            <person name="Morono Y."/>
            <person name="Uchiyama I."/>
            <person name="Ito T."/>
            <person name="Fujiyama A."/>
            <person name="Inagaki F."/>
            <person name="Takami H."/>
        </authorList>
    </citation>
    <scope>NUCLEOTIDE SEQUENCE</scope>
    <source>
        <strain evidence="2">Expedition CK06-06</strain>
    </source>
</reference>
<dbReference type="InterPro" id="IPR035959">
    <property type="entry name" value="RutC-like_sf"/>
</dbReference>
<dbReference type="Gene3D" id="3.30.1330.40">
    <property type="entry name" value="RutC-like"/>
    <property type="match status" value="1"/>
</dbReference>
<comment type="caution">
    <text evidence="2">The sequence shown here is derived from an EMBL/GenBank/DDBJ whole genome shotgun (WGS) entry which is preliminary data.</text>
</comment>
<feature type="non-terminal residue" evidence="2">
    <location>
        <position position="1"/>
    </location>
</feature>
<sequence length="99" mass="10868">TSGQLPIVPDSGEFIKGDIEKQTIQVLENIKAILERAGSSLDNVIKATIFIRDISQWKTVNKVYARYLEKGIPPARSVIAGADIHYGAGIELEVIAYLK</sequence>
<name>X1MMV3_9ZZZZ</name>
<dbReference type="InterPro" id="IPR006175">
    <property type="entry name" value="YjgF/YER057c/UK114"/>
</dbReference>
<dbReference type="PANTHER" id="PTHR11803">
    <property type="entry name" value="2-IMINOBUTANOATE/2-IMINOPROPANOATE DEAMINASE RIDA"/>
    <property type="match status" value="1"/>
</dbReference>
<evidence type="ECO:0000256" key="1">
    <source>
        <dbReference type="ARBA" id="ARBA00010552"/>
    </source>
</evidence>
<dbReference type="Pfam" id="PF01042">
    <property type="entry name" value="Ribonuc_L-PSP"/>
    <property type="match status" value="1"/>
</dbReference>
<organism evidence="2">
    <name type="scientific">marine sediment metagenome</name>
    <dbReference type="NCBI Taxonomy" id="412755"/>
    <lineage>
        <taxon>unclassified sequences</taxon>
        <taxon>metagenomes</taxon>
        <taxon>ecological metagenomes</taxon>
    </lineage>
</organism>
<dbReference type="CDD" id="cd00448">
    <property type="entry name" value="YjgF_YER057c_UK114_family"/>
    <property type="match status" value="1"/>
</dbReference>
<accession>X1MMV3</accession>
<proteinExistence type="inferred from homology"/>
<dbReference type="GO" id="GO:0019239">
    <property type="term" value="F:deaminase activity"/>
    <property type="evidence" value="ECO:0007669"/>
    <property type="project" value="TreeGrafter"/>
</dbReference>
<gene>
    <name evidence="2" type="ORF">S06H3_50732</name>
</gene>
<dbReference type="FunFam" id="3.30.1330.40:FF:000001">
    <property type="entry name" value="L-PSP family endoribonuclease"/>
    <property type="match status" value="1"/>
</dbReference>
<evidence type="ECO:0000313" key="2">
    <source>
        <dbReference type="EMBL" id="GAI32643.1"/>
    </source>
</evidence>
<dbReference type="SUPFAM" id="SSF55298">
    <property type="entry name" value="YjgF-like"/>
    <property type="match status" value="1"/>
</dbReference>
<comment type="similarity">
    <text evidence="1">Belongs to the RutC family.</text>
</comment>
<dbReference type="GO" id="GO:0005829">
    <property type="term" value="C:cytosol"/>
    <property type="evidence" value="ECO:0007669"/>
    <property type="project" value="TreeGrafter"/>
</dbReference>
<dbReference type="PANTHER" id="PTHR11803:SF39">
    <property type="entry name" value="2-IMINOBUTANOATE_2-IMINOPROPANOATE DEAMINASE"/>
    <property type="match status" value="1"/>
</dbReference>
<dbReference type="AlphaFoldDB" id="X1MMV3"/>